<evidence type="ECO:0000313" key="1">
    <source>
        <dbReference type="EMBL" id="QCQ20850.1"/>
    </source>
</evidence>
<reference evidence="1 2" key="1">
    <citation type="submission" date="2019-05" db="EMBL/GenBank/DDBJ databases">
        <title>The Complete Genome Sequence of the n-alkane-degrading Desulfoglaeba alkanexedens ALDC reveals multiple alkylsuccinate synthase gene clusters.</title>
        <authorList>
            <person name="Callaghan A.V."/>
            <person name="Davidova I.A."/>
            <person name="Duncan K.E."/>
            <person name="Morris B."/>
            <person name="McInerney M.J."/>
        </authorList>
    </citation>
    <scope>NUCLEOTIDE SEQUENCE [LARGE SCALE GENOMIC DNA]</scope>
    <source>
        <strain evidence="1 2">ALDC</strain>
    </source>
</reference>
<name>A0A4P8KZL2_9BACT</name>
<dbReference type="Proteomes" id="UP000298602">
    <property type="component" value="Chromosome"/>
</dbReference>
<sequence>MNTGLLVLYTDNDGSLKGLPKFPPNKKVEVYFRITGPIEAQRPPRRLPNPEIAGKILIKGDVFDTCCR</sequence>
<dbReference type="RefSeq" id="WP_137422820.1">
    <property type="nucleotide sequence ID" value="NZ_CP040098.1"/>
</dbReference>
<organism evidence="1 2">
    <name type="scientific">Desulfoglaeba alkanexedens ALDC</name>
    <dbReference type="NCBI Taxonomy" id="980445"/>
    <lineage>
        <taxon>Bacteria</taxon>
        <taxon>Pseudomonadati</taxon>
        <taxon>Thermodesulfobacteriota</taxon>
        <taxon>Syntrophobacteria</taxon>
        <taxon>Syntrophobacterales</taxon>
        <taxon>Syntrophobacteraceae</taxon>
        <taxon>Desulfoglaeba</taxon>
    </lineage>
</organism>
<dbReference type="KEGG" id="dax:FDQ92_00730"/>
<dbReference type="EMBL" id="CP040098">
    <property type="protein sequence ID" value="QCQ20850.1"/>
    <property type="molecule type" value="Genomic_DNA"/>
</dbReference>
<dbReference type="OrthoDB" id="598394at2"/>
<keyword evidence="2" id="KW-1185">Reference proteome</keyword>
<accession>A0A4P8KZL2</accession>
<evidence type="ECO:0000313" key="2">
    <source>
        <dbReference type="Proteomes" id="UP000298602"/>
    </source>
</evidence>
<protein>
    <submittedName>
        <fullName evidence="1">Uncharacterized protein</fullName>
    </submittedName>
</protein>
<gene>
    <name evidence="1" type="ORF">FDQ92_00730</name>
</gene>
<proteinExistence type="predicted"/>
<reference evidence="1 2" key="2">
    <citation type="submission" date="2019-05" db="EMBL/GenBank/DDBJ databases">
        <authorList>
            <person name="Suflita J.M."/>
            <person name="Marks C.R."/>
        </authorList>
    </citation>
    <scope>NUCLEOTIDE SEQUENCE [LARGE SCALE GENOMIC DNA]</scope>
    <source>
        <strain evidence="1 2">ALDC</strain>
    </source>
</reference>
<dbReference type="AlphaFoldDB" id="A0A4P8KZL2"/>